<evidence type="ECO:0000313" key="2">
    <source>
        <dbReference type="EMBL" id="KTC78139.1"/>
    </source>
</evidence>
<evidence type="ECO:0008006" key="4">
    <source>
        <dbReference type="Google" id="ProtNLM"/>
    </source>
</evidence>
<dbReference type="RefSeq" id="WP_058442413.1">
    <property type="nucleotide sequence ID" value="NZ_CAAAHU010000013.1"/>
</dbReference>
<dbReference type="Proteomes" id="UP000054742">
    <property type="component" value="Unassembled WGS sequence"/>
</dbReference>
<keyword evidence="1" id="KW-0732">Signal</keyword>
<protein>
    <recommendedName>
        <fullName evidence="4">Secreted protein</fullName>
    </recommendedName>
</protein>
<organism evidence="2 3">
    <name type="scientific">Legionella brunensis</name>
    <dbReference type="NCBI Taxonomy" id="29422"/>
    <lineage>
        <taxon>Bacteria</taxon>
        <taxon>Pseudomonadati</taxon>
        <taxon>Pseudomonadota</taxon>
        <taxon>Gammaproteobacteria</taxon>
        <taxon>Legionellales</taxon>
        <taxon>Legionellaceae</taxon>
        <taxon>Legionella</taxon>
    </lineage>
</organism>
<accession>A0A0W0S4N0</accession>
<name>A0A0W0S4N0_9GAMM</name>
<feature type="signal peptide" evidence="1">
    <location>
        <begin position="1"/>
        <end position="20"/>
    </location>
</feature>
<comment type="caution">
    <text evidence="2">The sequence shown here is derived from an EMBL/GenBank/DDBJ whole genome shotgun (WGS) entry which is preliminary data.</text>
</comment>
<keyword evidence="3" id="KW-1185">Reference proteome</keyword>
<dbReference type="STRING" id="29422.Lbru_2431"/>
<feature type="chain" id="PRO_5006911599" description="Secreted protein" evidence="1">
    <location>
        <begin position="21"/>
        <end position="280"/>
    </location>
</feature>
<dbReference type="PATRIC" id="fig|29422.6.peg.2588"/>
<reference evidence="2 3" key="1">
    <citation type="submission" date="2015-11" db="EMBL/GenBank/DDBJ databases">
        <title>Genomic analysis of 38 Legionella species identifies large and diverse effector repertoires.</title>
        <authorList>
            <person name="Burstein D."/>
            <person name="Amaro F."/>
            <person name="Zusman T."/>
            <person name="Lifshitz Z."/>
            <person name="Cohen O."/>
            <person name="Gilbert J.A."/>
            <person name="Pupko T."/>
            <person name="Shuman H.A."/>
            <person name="Segal G."/>
        </authorList>
    </citation>
    <scope>NUCLEOTIDE SEQUENCE [LARGE SCALE GENOMIC DNA]</scope>
    <source>
        <strain evidence="2 3">ATCC 43878</strain>
    </source>
</reference>
<sequence length="280" mass="31498">MKKISSLFLLMSLIYHPSIADMQSHHQMKHPPLNAVMAKSPAIHLTIEKIVDKHDKKLVFFKLTDSTSNKPIHLNELKEVHTQKIHLLVIDDSLSDYSHAHPKATLEPGVYQFEWQPKRKNAIYRVWADIVPLKSNTQEYIIADLSPSKNFYTTLKITSKPFYESTVNGFQFKLTFDKTKLEVGKPAMGKIIVTDAQGNPIHTLEPVMGAFAHIVGFNDDLKTVVHMHPMGQEPNTAGARGGPELQFHIEPGKAGFVKIFAQVKINGQEIFVPFGIVINS</sequence>
<dbReference type="EMBL" id="LNXV01000033">
    <property type="protein sequence ID" value="KTC78139.1"/>
    <property type="molecule type" value="Genomic_DNA"/>
</dbReference>
<evidence type="ECO:0000256" key="1">
    <source>
        <dbReference type="SAM" id="SignalP"/>
    </source>
</evidence>
<proteinExistence type="predicted"/>
<dbReference type="OrthoDB" id="185226at2"/>
<dbReference type="AlphaFoldDB" id="A0A0W0S4N0"/>
<gene>
    <name evidence="2" type="ORF">Lbru_2431</name>
</gene>
<evidence type="ECO:0000313" key="3">
    <source>
        <dbReference type="Proteomes" id="UP000054742"/>
    </source>
</evidence>